<organism evidence="1 2">
    <name type="scientific">Panagrolaimus sp. PS1159</name>
    <dbReference type="NCBI Taxonomy" id="55785"/>
    <lineage>
        <taxon>Eukaryota</taxon>
        <taxon>Metazoa</taxon>
        <taxon>Ecdysozoa</taxon>
        <taxon>Nematoda</taxon>
        <taxon>Chromadorea</taxon>
        <taxon>Rhabditida</taxon>
        <taxon>Tylenchina</taxon>
        <taxon>Panagrolaimomorpha</taxon>
        <taxon>Panagrolaimoidea</taxon>
        <taxon>Panagrolaimidae</taxon>
        <taxon>Panagrolaimus</taxon>
    </lineage>
</organism>
<reference evidence="2" key="1">
    <citation type="submission" date="2022-11" db="UniProtKB">
        <authorList>
            <consortium name="WormBaseParasite"/>
        </authorList>
    </citation>
    <scope>IDENTIFICATION</scope>
</reference>
<proteinExistence type="predicted"/>
<protein>
    <submittedName>
        <fullName evidence="2">Large ribosomal subunit protein eL33</fullName>
    </submittedName>
</protein>
<accession>A0AC35G9N9</accession>
<name>A0AC35G9N9_9BILA</name>
<dbReference type="Proteomes" id="UP000887580">
    <property type="component" value="Unplaced"/>
</dbReference>
<sequence>MERKHGPALPKRLYVRSIFTGYRRGLRNQHEGTALLKLEGVHTPEDAKFYLGKRAVYVYKANKKVGRNGGTKVRAVWGRITRVHGNCGAVRSQFHRNLPASAMGKRIRVMLYPSNI</sequence>
<dbReference type="WBParaSite" id="PS1159_v2.g301.t1">
    <property type="protein sequence ID" value="PS1159_v2.g301.t1"/>
    <property type="gene ID" value="PS1159_v2.g301"/>
</dbReference>
<evidence type="ECO:0000313" key="2">
    <source>
        <dbReference type="WBParaSite" id="PS1159_v2.g301.t1"/>
    </source>
</evidence>
<evidence type="ECO:0000313" key="1">
    <source>
        <dbReference type="Proteomes" id="UP000887580"/>
    </source>
</evidence>